<dbReference type="Gene3D" id="3.30.930.10">
    <property type="entry name" value="Bira Bifunctional Protein, Domain 2"/>
    <property type="match status" value="1"/>
</dbReference>
<dbReference type="AlphaFoldDB" id="A0A7V3RJ13"/>
<dbReference type="GO" id="GO:0005737">
    <property type="term" value="C:cytoplasm"/>
    <property type="evidence" value="ECO:0007669"/>
    <property type="project" value="UniProtKB-SubCell"/>
</dbReference>
<comment type="subcellular location">
    <subcellularLocation>
        <location evidence="5">Cytoplasm</location>
    </subcellularLocation>
</comment>
<organism evidence="8">
    <name type="scientific">candidate division WOR-3 bacterium</name>
    <dbReference type="NCBI Taxonomy" id="2052148"/>
    <lineage>
        <taxon>Bacteria</taxon>
        <taxon>Bacteria division WOR-3</taxon>
    </lineage>
</organism>
<evidence type="ECO:0000256" key="6">
    <source>
        <dbReference type="PIRSR" id="PIRSR001549-1"/>
    </source>
</evidence>
<dbReference type="InterPro" id="IPR004516">
    <property type="entry name" value="HisRS/HisZ"/>
</dbReference>
<keyword evidence="2 5" id="KW-0547">Nucleotide-binding</keyword>
<evidence type="ECO:0000256" key="2">
    <source>
        <dbReference type="ARBA" id="ARBA00022741"/>
    </source>
</evidence>
<dbReference type="InterPro" id="IPR006195">
    <property type="entry name" value="aa-tRNA-synth_II"/>
</dbReference>
<feature type="domain" description="Aminoacyl-transfer RNA synthetases class-II family profile" evidence="7">
    <location>
        <begin position="8"/>
        <end position="310"/>
    </location>
</feature>
<evidence type="ECO:0000313" key="8">
    <source>
        <dbReference type="EMBL" id="HGE78906.1"/>
    </source>
</evidence>
<feature type="binding site" evidence="6">
    <location>
        <begin position="257"/>
        <end position="258"/>
    </location>
    <ligand>
        <name>L-histidine</name>
        <dbReference type="ChEBI" id="CHEBI:57595"/>
    </ligand>
</feature>
<dbReference type="PIRSF" id="PIRSF001549">
    <property type="entry name" value="His-tRNA_synth"/>
    <property type="match status" value="1"/>
</dbReference>
<feature type="binding site" evidence="6">
    <location>
        <position position="126"/>
    </location>
    <ligand>
        <name>L-histidine</name>
        <dbReference type="ChEBI" id="CHEBI:57595"/>
    </ligand>
</feature>
<dbReference type="InterPro" id="IPR045864">
    <property type="entry name" value="aa-tRNA-synth_II/BPL/LPL"/>
</dbReference>
<keyword evidence="3 5" id="KW-0030">Aminoacyl-tRNA synthetase</keyword>
<dbReference type="SUPFAM" id="SSF52954">
    <property type="entry name" value="Class II aaRS ABD-related"/>
    <property type="match status" value="1"/>
</dbReference>
<dbReference type="InterPro" id="IPR041715">
    <property type="entry name" value="HisRS-like_core"/>
</dbReference>
<evidence type="ECO:0000256" key="4">
    <source>
        <dbReference type="ARBA" id="ARBA00047639"/>
    </source>
</evidence>
<sequence length="413" mass="48159">MRYQRPKGTRDIYGRELERIERINQMARYFFKINGFNEIRTPTFESIELFIRSIGEHTDIVEKEMYTFEHDKKIFVLRPEGTASVLRAIIENHINPPVRFFYIGQMFRKEKPQKGRYREFLQIGIELIGESAPFYDAEIINLAKSFLNYIGTTDFYIEINSIGCPVCRGEYKKVLADYLKPVVDSLCDDCRRRFEKNFLRIFDCKNESCQKIYDSAPKITDNLCPDCKMHYQKTRDFLNKLNILYQENKKLVRGLDYYTRTVFEIKLKGLGAQDTVVAGGRYDLLMEELGGPETPCIGWAMGVERMLLALPENLPEIKENKRFFIAVMGEDLFEGGLKLRDIIINRGGICFIGNPLDKIKSQLKDANHYQTDYVIIYGEDEAKKGIYTIKNMLSGEQKEIPKEDLDNYLSILL</sequence>
<protein>
    <recommendedName>
        <fullName evidence="5">Histidine--tRNA ligase</fullName>
        <ecNumber evidence="5">6.1.1.21</ecNumber>
    </recommendedName>
    <alternativeName>
        <fullName evidence="5">Histidyl-tRNA synthetase</fullName>
        <shortName evidence="5">HisRS</shortName>
    </alternativeName>
</protein>
<dbReference type="PANTHER" id="PTHR43707">
    <property type="entry name" value="HISTIDYL-TRNA SYNTHETASE"/>
    <property type="match status" value="1"/>
</dbReference>
<comment type="catalytic activity">
    <reaction evidence="4 5">
        <text>tRNA(His) + L-histidine + ATP = L-histidyl-tRNA(His) + AMP + diphosphate + H(+)</text>
        <dbReference type="Rhea" id="RHEA:17313"/>
        <dbReference type="Rhea" id="RHEA-COMP:9665"/>
        <dbReference type="Rhea" id="RHEA-COMP:9689"/>
        <dbReference type="ChEBI" id="CHEBI:15378"/>
        <dbReference type="ChEBI" id="CHEBI:30616"/>
        <dbReference type="ChEBI" id="CHEBI:33019"/>
        <dbReference type="ChEBI" id="CHEBI:57595"/>
        <dbReference type="ChEBI" id="CHEBI:78442"/>
        <dbReference type="ChEBI" id="CHEBI:78527"/>
        <dbReference type="ChEBI" id="CHEBI:456215"/>
        <dbReference type="EC" id="6.1.1.21"/>
    </reaction>
</comment>
<dbReference type="Pfam" id="PF13393">
    <property type="entry name" value="tRNA-synt_His"/>
    <property type="match status" value="2"/>
</dbReference>
<dbReference type="PROSITE" id="PS50862">
    <property type="entry name" value="AA_TRNA_LIGASE_II"/>
    <property type="match status" value="1"/>
</dbReference>
<feature type="binding site" evidence="6">
    <location>
        <position position="108"/>
    </location>
    <ligand>
        <name>L-histidine</name>
        <dbReference type="ChEBI" id="CHEBI:57595"/>
    </ligand>
</feature>
<dbReference type="GO" id="GO:0004821">
    <property type="term" value="F:histidine-tRNA ligase activity"/>
    <property type="evidence" value="ECO:0007669"/>
    <property type="project" value="UniProtKB-UniRule"/>
</dbReference>
<comment type="similarity">
    <text evidence="1 5">Belongs to the class-II aminoacyl-tRNA synthetase family.</text>
</comment>
<gene>
    <name evidence="5" type="primary">hisS</name>
    <name evidence="8" type="ORF">ENX68_07950</name>
</gene>
<dbReference type="CDD" id="cd00773">
    <property type="entry name" value="HisRS-like_core"/>
    <property type="match status" value="1"/>
</dbReference>
<evidence type="ECO:0000256" key="5">
    <source>
        <dbReference type="HAMAP-Rule" id="MF_00127"/>
    </source>
</evidence>
<dbReference type="EC" id="6.1.1.21" evidence="5"/>
<evidence type="ECO:0000259" key="7">
    <source>
        <dbReference type="PROSITE" id="PS50862"/>
    </source>
</evidence>
<dbReference type="GO" id="GO:0005524">
    <property type="term" value="F:ATP binding"/>
    <property type="evidence" value="ECO:0007669"/>
    <property type="project" value="UniProtKB-UniRule"/>
</dbReference>
<keyword evidence="5" id="KW-0648">Protein biosynthesis</keyword>
<keyword evidence="5 8" id="KW-0436">Ligase</keyword>
<dbReference type="HAMAP" id="MF_00127">
    <property type="entry name" value="His_tRNA_synth"/>
    <property type="match status" value="1"/>
</dbReference>
<dbReference type="InterPro" id="IPR015807">
    <property type="entry name" value="His-tRNA-ligase"/>
</dbReference>
<feature type="binding site" evidence="6">
    <location>
        <position position="122"/>
    </location>
    <ligand>
        <name>L-histidine</name>
        <dbReference type="ChEBI" id="CHEBI:57595"/>
    </ligand>
</feature>
<name>A0A7V3RJ13_UNCW3</name>
<proteinExistence type="inferred from homology"/>
<feature type="binding site" evidence="6">
    <location>
        <begin position="80"/>
        <end position="82"/>
    </location>
    <ligand>
        <name>L-histidine</name>
        <dbReference type="ChEBI" id="CHEBI:57595"/>
    </ligand>
</feature>
<dbReference type="NCBIfam" id="TIGR00442">
    <property type="entry name" value="hisS"/>
    <property type="match status" value="1"/>
</dbReference>
<comment type="caution">
    <text evidence="8">The sequence shown here is derived from an EMBL/GenBank/DDBJ whole genome shotgun (WGS) entry which is preliminary data.</text>
</comment>
<evidence type="ECO:0000256" key="1">
    <source>
        <dbReference type="ARBA" id="ARBA00008226"/>
    </source>
</evidence>
<dbReference type="InterPro" id="IPR036621">
    <property type="entry name" value="Anticodon-bd_dom_sf"/>
</dbReference>
<dbReference type="Pfam" id="PF03129">
    <property type="entry name" value="HGTP_anticodon"/>
    <property type="match status" value="1"/>
</dbReference>
<comment type="subunit">
    <text evidence="5">Homodimer.</text>
</comment>
<accession>A0A7V3RJ13</accession>
<dbReference type="PANTHER" id="PTHR43707:SF1">
    <property type="entry name" value="HISTIDINE--TRNA LIGASE, MITOCHONDRIAL-RELATED"/>
    <property type="match status" value="1"/>
</dbReference>
<keyword evidence="5" id="KW-0963">Cytoplasm</keyword>
<dbReference type="InterPro" id="IPR004154">
    <property type="entry name" value="Anticodon-bd"/>
</dbReference>
<reference evidence="8" key="1">
    <citation type="journal article" date="2020" name="mSystems">
        <title>Genome- and Community-Level Interaction Insights into Carbon Utilization and Element Cycling Functions of Hydrothermarchaeota in Hydrothermal Sediment.</title>
        <authorList>
            <person name="Zhou Z."/>
            <person name="Liu Y."/>
            <person name="Xu W."/>
            <person name="Pan J."/>
            <person name="Luo Z.H."/>
            <person name="Li M."/>
        </authorList>
    </citation>
    <scope>NUCLEOTIDE SEQUENCE [LARGE SCALE GENOMIC DNA]</scope>
    <source>
        <strain evidence="8">SpSt-961</strain>
    </source>
</reference>
<feature type="binding site" evidence="6">
    <location>
        <position position="253"/>
    </location>
    <ligand>
        <name>L-histidine</name>
        <dbReference type="ChEBI" id="CHEBI:57595"/>
    </ligand>
</feature>
<keyword evidence="5" id="KW-0067">ATP-binding</keyword>
<dbReference type="Gene3D" id="3.40.50.800">
    <property type="entry name" value="Anticodon-binding domain"/>
    <property type="match status" value="1"/>
</dbReference>
<dbReference type="SUPFAM" id="SSF55681">
    <property type="entry name" value="Class II aaRS and biotin synthetases"/>
    <property type="match status" value="1"/>
</dbReference>
<dbReference type="EMBL" id="DTOZ01000188">
    <property type="protein sequence ID" value="HGE78906.1"/>
    <property type="molecule type" value="Genomic_DNA"/>
</dbReference>
<evidence type="ECO:0000256" key="3">
    <source>
        <dbReference type="ARBA" id="ARBA00023146"/>
    </source>
</evidence>
<dbReference type="GO" id="GO:0006427">
    <property type="term" value="P:histidyl-tRNA aminoacylation"/>
    <property type="evidence" value="ECO:0007669"/>
    <property type="project" value="UniProtKB-UniRule"/>
</dbReference>